<accession>A0ABY7EGC6</accession>
<evidence type="ECO:0008006" key="4">
    <source>
        <dbReference type="Google" id="ProtNLM"/>
    </source>
</evidence>
<name>A0ABY7EGC6_MYAAR</name>
<evidence type="ECO:0000313" key="2">
    <source>
        <dbReference type="EMBL" id="WAR09065.1"/>
    </source>
</evidence>
<reference evidence="2" key="1">
    <citation type="submission" date="2022-11" db="EMBL/GenBank/DDBJ databases">
        <title>Centuries of genome instability and evolution in soft-shell clam transmissible cancer (bioRxiv).</title>
        <authorList>
            <person name="Hart S.F.M."/>
            <person name="Yonemitsu M.A."/>
            <person name="Giersch R.M."/>
            <person name="Beal B.F."/>
            <person name="Arriagada G."/>
            <person name="Davis B.W."/>
            <person name="Ostrander E.A."/>
            <person name="Goff S.P."/>
            <person name="Metzger M.J."/>
        </authorList>
    </citation>
    <scope>NUCLEOTIDE SEQUENCE</scope>
    <source>
        <strain evidence="2">MELC-2E11</strain>
        <tissue evidence="2">Siphon/mantle</tissue>
    </source>
</reference>
<dbReference type="EMBL" id="CP111017">
    <property type="protein sequence ID" value="WAR09065.1"/>
    <property type="molecule type" value="Genomic_DNA"/>
</dbReference>
<feature type="non-terminal residue" evidence="2">
    <location>
        <position position="831"/>
    </location>
</feature>
<gene>
    <name evidence="2" type="ORF">MAR_019023</name>
</gene>
<proteinExistence type="predicted"/>
<dbReference type="Proteomes" id="UP001164746">
    <property type="component" value="Chromosome 6"/>
</dbReference>
<dbReference type="PANTHER" id="PTHR47642">
    <property type="entry name" value="ATP-DEPENDENT DNA HELICASE"/>
    <property type="match status" value="1"/>
</dbReference>
<keyword evidence="3" id="KW-1185">Reference proteome</keyword>
<feature type="region of interest" description="Disordered" evidence="1">
    <location>
        <begin position="1"/>
        <end position="24"/>
    </location>
</feature>
<dbReference type="InterPro" id="IPR051055">
    <property type="entry name" value="PIF1_helicase"/>
</dbReference>
<dbReference type="Gene3D" id="3.40.50.300">
    <property type="entry name" value="P-loop containing nucleotide triphosphate hydrolases"/>
    <property type="match status" value="1"/>
</dbReference>
<evidence type="ECO:0000313" key="3">
    <source>
        <dbReference type="Proteomes" id="UP001164746"/>
    </source>
</evidence>
<evidence type="ECO:0000256" key="1">
    <source>
        <dbReference type="SAM" id="MobiDB-lite"/>
    </source>
</evidence>
<dbReference type="SUPFAM" id="SSF52540">
    <property type="entry name" value="P-loop containing nucleoside triphosphate hydrolases"/>
    <property type="match status" value="1"/>
</dbReference>
<sequence length="831" mass="93709">KERKRKQAQRSLHTQTSSSPVNTHLEEVLSTSTPCKGTSVKVQHMRSAPSTEDNLIDCPDRTDISTRAIPQTDQPHATVSSTIVDPYGVSALIGDDSTSLPNDVIQMAMNLLKTFSPTAHQDYTEYCTVAELVLQKNLPDEFVAKPVIPMAQFSINIHPLNRHWVTSCQHPHLNEIHVYDSLMTQEHLKQVTPQIRLLFGDSGVQRMKYKPVTQQYTSPMEAIENKIQEYAPLLSAIDDIEEMLQLQDDDSDQVIAPVTQHQKEIDADDDVNATENANEKLFTDYDIGNDIGISSSTTMEDTIRNRVTDEEYRQDVRSLNEKQYELFLHVLKTVKTYQFQFVLFITGGAGVGKTKLTKNLYQIFELTEIMRQANDRSFAQTLNKIREGLHTQQDIELLSTRIVTETHTDDYPTSATHIFYYNKAVQSHNSALFDQALSEKVTNKAIYIVIGDIPPDVQTRILEKAPILPGDSMGLPMMYRSAVGLRNELTLNLDVEDGLVNGAGGLCSNFTKTISGRLKFVWIHFDDPRTGLLLRRNSGHLYRKESHKDWTSIAPVKRKFPVGKYKNACIQRDQFPLNLTCAKTIHKCQGDTLQDVVVQLPIEKRPHVHYVALSRVTTMNRLHILLPFDPSKITVSGDVQNGTTTNKQSNSTVLHTFVYFANIVICFHNAQSVKLHLEDIVSEQNFSRADVLILTESKLCAKDNIQIPGRTLNRNDFAVQRTPYGSIVITKPQHQVHVEGMNAAVIEMTFITVLQPHPITHSILGLYRPPNQRWKPFQHAVEQKLKSFCGSQNGSSRPTAANIRRLGIASFSGPATFSISRIVDVFWSTKS</sequence>
<organism evidence="2 3">
    <name type="scientific">Mya arenaria</name>
    <name type="common">Soft-shell clam</name>
    <dbReference type="NCBI Taxonomy" id="6604"/>
    <lineage>
        <taxon>Eukaryota</taxon>
        <taxon>Metazoa</taxon>
        <taxon>Spiralia</taxon>
        <taxon>Lophotrochozoa</taxon>
        <taxon>Mollusca</taxon>
        <taxon>Bivalvia</taxon>
        <taxon>Autobranchia</taxon>
        <taxon>Heteroconchia</taxon>
        <taxon>Euheterodonta</taxon>
        <taxon>Imparidentia</taxon>
        <taxon>Neoheterodontei</taxon>
        <taxon>Myida</taxon>
        <taxon>Myoidea</taxon>
        <taxon>Myidae</taxon>
        <taxon>Mya</taxon>
    </lineage>
</organism>
<protein>
    <recommendedName>
        <fullName evidence="4">DNA helicase</fullName>
    </recommendedName>
</protein>
<feature type="compositionally biased region" description="Polar residues" evidence="1">
    <location>
        <begin position="9"/>
        <end position="22"/>
    </location>
</feature>
<dbReference type="InterPro" id="IPR027417">
    <property type="entry name" value="P-loop_NTPase"/>
</dbReference>